<dbReference type="InterPro" id="IPR001063">
    <property type="entry name" value="Ribosomal_uL22"/>
</dbReference>
<dbReference type="AlphaFoldDB" id="A0A5J4SPQ8"/>
<accession>A0A5J4SPQ8</accession>
<sequence length="136" mass="15679">MGERKRISAERRKEALQTMYFARLRNVPTSPRKMRLVVDLIRGMEVNRALGVLRFSSKEAAARVEKLLRSAIANWEQKNERKAESGELFVSRIFVDCGSMLKRMRPAPQGRGHRIRKRSNHVTLFVDAKSSNVVQN</sequence>
<dbReference type="GO" id="GO:0006412">
    <property type="term" value="P:translation"/>
    <property type="evidence" value="ECO:0007669"/>
    <property type="project" value="InterPro"/>
</dbReference>
<dbReference type="InterPro" id="IPR036394">
    <property type="entry name" value="Ribosomal_uL22_sf"/>
</dbReference>
<comment type="caution">
    <text evidence="6">The sequence shown here is derived from an EMBL/GenBank/DDBJ whole genome shotgun (WGS) entry which is preliminary data.</text>
</comment>
<dbReference type="GO" id="GO:0003735">
    <property type="term" value="F:structural constituent of ribosome"/>
    <property type="evidence" value="ECO:0007669"/>
    <property type="project" value="InterPro"/>
</dbReference>
<dbReference type="EMBL" id="SNRY01000102">
    <property type="protein sequence ID" value="KAA6347250.1"/>
    <property type="molecule type" value="Genomic_DNA"/>
</dbReference>
<dbReference type="GO" id="GO:0019843">
    <property type="term" value="F:rRNA binding"/>
    <property type="evidence" value="ECO:0007669"/>
    <property type="project" value="UniProtKB-KW"/>
</dbReference>
<comment type="similarity">
    <text evidence="1">Belongs to the universal ribosomal protein uL22 family.</text>
</comment>
<name>A0A5J4SPQ8_9ZZZZ</name>
<organism evidence="6">
    <name type="scientific">termite gut metagenome</name>
    <dbReference type="NCBI Taxonomy" id="433724"/>
    <lineage>
        <taxon>unclassified sequences</taxon>
        <taxon>metagenomes</taxon>
        <taxon>organismal metagenomes</taxon>
    </lineage>
</organism>
<gene>
    <name evidence="6" type="ORF">EZS27_005291</name>
</gene>
<keyword evidence="2" id="KW-0699">rRNA-binding</keyword>
<dbReference type="Gene3D" id="3.90.470.10">
    <property type="entry name" value="Ribosomal protein L22/L17"/>
    <property type="match status" value="1"/>
</dbReference>
<reference evidence="6" key="1">
    <citation type="submission" date="2019-03" db="EMBL/GenBank/DDBJ databases">
        <title>Single cell metagenomics reveals metabolic interactions within the superorganism composed of flagellate Streblomastix strix and complex community of Bacteroidetes bacteria on its surface.</title>
        <authorList>
            <person name="Treitli S.C."/>
            <person name="Kolisko M."/>
            <person name="Husnik F."/>
            <person name="Keeling P."/>
            <person name="Hampl V."/>
        </authorList>
    </citation>
    <scope>NUCLEOTIDE SEQUENCE</scope>
    <source>
        <strain evidence="6">STM</strain>
    </source>
</reference>
<proteinExistence type="inferred from homology"/>
<dbReference type="Pfam" id="PF00237">
    <property type="entry name" value="Ribosomal_L22"/>
    <property type="match status" value="1"/>
</dbReference>
<dbReference type="InterPro" id="IPR047867">
    <property type="entry name" value="Ribosomal_uL22_bac/org-type"/>
</dbReference>
<keyword evidence="3" id="KW-0694">RNA-binding</keyword>
<evidence type="ECO:0000313" key="6">
    <source>
        <dbReference type="EMBL" id="KAA6347250.1"/>
    </source>
</evidence>
<evidence type="ECO:0000256" key="5">
    <source>
        <dbReference type="ARBA" id="ARBA00023274"/>
    </source>
</evidence>
<dbReference type="CDD" id="cd00336">
    <property type="entry name" value="Ribosomal_L22"/>
    <property type="match status" value="1"/>
</dbReference>
<keyword evidence="4 6" id="KW-0689">Ribosomal protein</keyword>
<keyword evidence="5" id="KW-0687">Ribonucleoprotein</keyword>
<dbReference type="PANTHER" id="PTHR13501">
    <property type="entry name" value="CHLOROPLAST 50S RIBOSOMAL PROTEIN L22-RELATED"/>
    <property type="match status" value="1"/>
</dbReference>
<evidence type="ECO:0000256" key="3">
    <source>
        <dbReference type="ARBA" id="ARBA00022884"/>
    </source>
</evidence>
<dbReference type="NCBIfam" id="TIGR01044">
    <property type="entry name" value="rplV_bact"/>
    <property type="match status" value="1"/>
</dbReference>
<evidence type="ECO:0000256" key="2">
    <source>
        <dbReference type="ARBA" id="ARBA00022730"/>
    </source>
</evidence>
<dbReference type="SUPFAM" id="SSF54843">
    <property type="entry name" value="Ribosomal protein L22"/>
    <property type="match status" value="1"/>
</dbReference>
<evidence type="ECO:0000256" key="1">
    <source>
        <dbReference type="ARBA" id="ARBA00009451"/>
    </source>
</evidence>
<dbReference type="HAMAP" id="MF_01331_B">
    <property type="entry name" value="Ribosomal_uL22_B"/>
    <property type="match status" value="1"/>
</dbReference>
<dbReference type="InterPro" id="IPR005727">
    <property type="entry name" value="Ribosomal_uL22_bac/chlpt-type"/>
</dbReference>
<dbReference type="PANTHER" id="PTHR13501:SF8">
    <property type="entry name" value="LARGE RIBOSOMAL SUBUNIT PROTEIN UL22M"/>
    <property type="match status" value="1"/>
</dbReference>
<protein>
    <submittedName>
        <fullName evidence="6">50S ribosomal protein L22</fullName>
    </submittedName>
</protein>
<evidence type="ECO:0000256" key="4">
    <source>
        <dbReference type="ARBA" id="ARBA00022980"/>
    </source>
</evidence>
<dbReference type="GO" id="GO:0022625">
    <property type="term" value="C:cytosolic large ribosomal subunit"/>
    <property type="evidence" value="ECO:0007669"/>
    <property type="project" value="TreeGrafter"/>
</dbReference>